<evidence type="ECO:0000313" key="7">
    <source>
        <dbReference type="Proteomes" id="UP001190640"/>
    </source>
</evidence>
<dbReference type="RefSeq" id="XP_054834715.1">
    <property type="nucleotide sequence ID" value="XM_054978740.1"/>
</dbReference>
<keyword evidence="3" id="KW-1015">Disulfide bond</keyword>
<dbReference type="KEGG" id="emc:129329257"/>
<dbReference type="PANTHER" id="PTHR10517">
    <property type="entry name" value="FOLATE RECEPTOR"/>
    <property type="match status" value="1"/>
</dbReference>
<dbReference type="CTD" id="83546"/>
<evidence type="ECO:0000256" key="5">
    <source>
        <dbReference type="SAM" id="SignalP"/>
    </source>
</evidence>
<proteinExistence type="inferred from homology"/>
<dbReference type="GO" id="GO:0009897">
    <property type="term" value="C:external side of plasma membrane"/>
    <property type="evidence" value="ECO:0007669"/>
    <property type="project" value="TreeGrafter"/>
</dbReference>
<protein>
    <submittedName>
        <fullName evidence="8">Retbindin</fullName>
    </submittedName>
</protein>
<dbReference type="AlphaFoldDB" id="A0AA97JAA7"/>
<reference evidence="8" key="1">
    <citation type="submission" date="2025-08" db="UniProtKB">
        <authorList>
            <consortium name="RefSeq"/>
        </authorList>
    </citation>
    <scope>IDENTIFICATION</scope>
    <source>
        <tissue evidence="8">Blood</tissue>
    </source>
</reference>
<sequence>MSSAFGGRVQIMGMAWVLVVLWAGTMGIEDRCLPGGKHKASPSPEGHLGSCLLYSENACCSSDVIQDLSKANDIYWNRCGGLSSRCEQYLQQVECFYRCSPIAAQWPHPRRPTAVLAVPLCQNFCDQWYDACKEDLTCARNWLTDWHWGPDGNNCSQECISYGQMYKDGKELCETIWDDSFTVNTDPCECLTLTTSDAGFSASRFHYEEGDNTEESETPKENGRRAGWGGPKGLCPGSPLLQRLKKNLQKRSVFMEDVEGSGSGF</sequence>
<evidence type="ECO:0000256" key="2">
    <source>
        <dbReference type="ARBA" id="ARBA00022729"/>
    </source>
</evidence>
<organism evidence="7 8">
    <name type="scientific">Eublepharis macularius</name>
    <name type="common">Leopard gecko</name>
    <name type="synonym">Cyrtodactylus macularius</name>
    <dbReference type="NCBI Taxonomy" id="481883"/>
    <lineage>
        <taxon>Eukaryota</taxon>
        <taxon>Metazoa</taxon>
        <taxon>Chordata</taxon>
        <taxon>Craniata</taxon>
        <taxon>Vertebrata</taxon>
        <taxon>Euteleostomi</taxon>
        <taxon>Lepidosauria</taxon>
        <taxon>Squamata</taxon>
        <taxon>Bifurcata</taxon>
        <taxon>Gekkota</taxon>
        <taxon>Eublepharidae</taxon>
        <taxon>Eublepharinae</taxon>
        <taxon>Eublepharis</taxon>
    </lineage>
</organism>
<evidence type="ECO:0000256" key="4">
    <source>
        <dbReference type="SAM" id="MobiDB-lite"/>
    </source>
</evidence>
<dbReference type="InterPro" id="IPR004269">
    <property type="entry name" value="Folate_rcpt"/>
</dbReference>
<dbReference type="InterPro" id="IPR018143">
    <property type="entry name" value="Folate_rcpt-like"/>
</dbReference>
<accession>A0AA97JAA7</accession>
<comment type="similarity">
    <text evidence="1">Belongs to the folate receptor family.</text>
</comment>
<dbReference type="GO" id="GO:1902444">
    <property type="term" value="F:riboflavin binding"/>
    <property type="evidence" value="ECO:0007669"/>
    <property type="project" value="TreeGrafter"/>
</dbReference>
<dbReference type="GeneID" id="129329257"/>
<name>A0AA97JAA7_EUBMA</name>
<dbReference type="GO" id="GO:0032217">
    <property type="term" value="F:riboflavin transmembrane transporter activity"/>
    <property type="evidence" value="ECO:0007669"/>
    <property type="project" value="TreeGrafter"/>
</dbReference>
<feature type="chain" id="PRO_5041723589" evidence="5">
    <location>
        <begin position="28"/>
        <end position="265"/>
    </location>
</feature>
<feature type="domain" description="Folate receptor-like" evidence="6">
    <location>
        <begin position="31"/>
        <end position="191"/>
    </location>
</feature>
<gene>
    <name evidence="8" type="primary">RTBDN</name>
</gene>
<dbReference type="PANTHER" id="PTHR10517:SF19">
    <property type="entry name" value="RETBINDIN"/>
    <property type="match status" value="1"/>
</dbReference>
<keyword evidence="2 5" id="KW-0732">Signal</keyword>
<feature type="region of interest" description="Disordered" evidence="4">
    <location>
        <begin position="208"/>
        <end position="237"/>
    </location>
</feature>
<keyword evidence="7" id="KW-1185">Reference proteome</keyword>
<evidence type="ECO:0000256" key="1">
    <source>
        <dbReference type="ARBA" id="ARBA00007932"/>
    </source>
</evidence>
<feature type="signal peptide" evidence="5">
    <location>
        <begin position="1"/>
        <end position="27"/>
    </location>
</feature>
<evidence type="ECO:0000313" key="8">
    <source>
        <dbReference type="RefSeq" id="XP_054834715.1"/>
    </source>
</evidence>
<dbReference type="GO" id="GO:0038023">
    <property type="term" value="F:signaling receptor activity"/>
    <property type="evidence" value="ECO:0007669"/>
    <property type="project" value="TreeGrafter"/>
</dbReference>
<evidence type="ECO:0000256" key="3">
    <source>
        <dbReference type="ARBA" id="ARBA00023157"/>
    </source>
</evidence>
<dbReference type="Pfam" id="PF03024">
    <property type="entry name" value="Folate_rec"/>
    <property type="match status" value="1"/>
</dbReference>
<dbReference type="Proteomes" id="UP001190640">
    <property type="component" value="Chromosome 4"/>
</dbReference>
<evidence type="ECO:0000259" key="6">
    <source>
        <dbReference type="Pfam" id="PF03024"/>
    </source>
</evidence>